<protein>
    <submittedName>
        <fullName evidence="2">Uncharacterized protein</fullName>
    </submittedName>
</protein>
<evidence type="ECO:0000313" key="2">
    <source>
        <dbReference type="EMBL" id="EGP91969.1"/>
    </source>
</evidence>
<accession>F9WX26</accession>
<reference evidence="2 3" key="1">
    <citation type="journal article" date="2011" name="PLoS Genet.">
        <title>Finished genome of the fungal wheat pathogen Mycosphaerella graminicola reveals dispensome structure, chromosome plasticity, and stealth pathogenesis.</title>
        <authorList>
            <person name="Goodwin S.B."/>
            <person name="Ben M'barek S."/>
            <person name="Dhillon B."/>
            <person name="Wittenberg A.H.J."/>
            <person name="Crane C.F."/>
            <person name="Hane J.K."/>
            <person name="Foster A.J."/>
            <person name="Van der Lee T.A.J."/>
            <person name="Grimwood J."/>
            <person name="Aerts A."/>
            <person name="Antoniw J."/>
            <person name="Bailey A."/>
            <person name="Bluhm B."/>
            <person name="Bowler J."/>
            <person name="Bristow J."/>
            <person name="van der Burgt A."/>
            <person name="Canto-Canche B."/>
            <person name="Churchill A.C.L."/>
            <person name="Conde-Ferraez L."/>
            <person name="Cools H.J."/>
            <person name="Coutinho P.M."/>
            <person name="Csukai M."/>
            <person name="Dehal P."/>
            <person name="De Wit P."/>
            <person name="Donzelli B."/>
            <person name="van de Geest H.C."/>
            <person name="van Ham R.C.H.J."/>
            <person name="Hammond-Kosack K.E."/>
            <person name="Henrissat B."/>
            <person name="Kilian A."/>
            <person name="Kobayashi A.K."/>
            <person name="Koopmann E."/>
            <person name="Kourmpetis Y."/>
            <person name="Kuzniar A."/>
            <person name="Lindquist E."/>
            <person name="Lombard V."/>
            <person name="Maliepaard C."/>
            <person name="Martins N."/>
            <person name="Mehrabi R."/>
            <person name="Nap J.P.H."/>
            <person name="Ponomarenko A."/>
            <person name="Rudd J.J."/>
            <person name="Salamov A."/>
            <person name="Schmutz J."/>
            <person name="Schouten H.J."/>
            <person name="Shapiro H."/>
            <person name="Stergiopoulos I."/>
            <person name="Torriani S.F.F."/>
            <person name="Tu H."/>
            <person name="de Vries R.P."/>
            <person name="Waalwijk C."/>
            <person name="Ware S.B."/>
            <person name="Wiebenga A."/>
            <person name="Zwiers L.-H."/>
            <person name="Oliver R.P."/>
            <person name="Grigoriev I.V."/>
            <person name="Kema G.H.J."/>
        </authorList>
    </citation>
    <scope>NUCLEOTIDE SEQUENCE [LARGE SCALE GENOMIC DNA]</scope>
    <source>
        <strain evidence="3">CBS 115943 / IPO323</strain>
    </source>
</reference>
<organism evidence="2 3">
    <name type="scientific">Zymoseptoria tritici (strain CBS 115943 / IPO323)</name>
    <name type="common">Speckled leaf blotch fungus</name>
    <name type="synonym">Septoria tritici</name>
    <dbReference type="NCBI Taxonomy" id="336722"/>
    <lineage>
        <taxon>Eukaryota</taxon>
        <taxon>Fungi</taxon>
        <taxon>Dikarya</taxon>
        <taxon>Ascomycota</taxon>
        <taxon>Pezizomycotina</taxon>
        <taxon>Dothideomycetes</taxon>
        <taxon>Dothideomycetidae</taxon>
        <taxon>Mycosphaerellales</taxon>
        <taxon>Mycosphaerellaceae</taxon>
        <taxon>Zymoseptoria</taxon>
    </lineage>
</organism>
<gene>
    <name evidence="2" type="ORF">MYCGRDRAFT_90066</name>
</gene>
<dbReference type="GeneID" id="13398704"/>
<feature type="region of interest" description="Disordered" evidence="1">
    <location>
        <begin position="827"/>
        <end position="852"/>
    </location>
</feature>
<dbReference type="KEGG" id="ztr:MYCGRDRAFT_90066"/>
<name>F9WX26_ZYMTI</name>
<dbReference type="InParanoid" id="F9WX26"/>
<dbReference type="eggNOG" id="ENOG502TB88">
    <property type="taxonomic scope" value="Eukaryota"/>
</dbReference>
<dbReference type="HOGENOM" id="CLU_328240_0_0_1"/>
<dbReference type="STRING" id="336722.F9WX26"/>
<sequence length="876" mass="98915">MGLIKLTIARAASDKLIEKSLHDQIDASQAAFDPDCHRPEEPTAFRLDHPRSSKEEHPIYLLQPKITSVHSRSLISAKQLYMHFLSDALPIFHTLIHRKPELFPRKACASMVWSCPEPLTTLTQEQRARTWDVLGKLSEELVWDLSTSKTQGWKPTTNGLCTMESDHPLNHIGMMGSASTITTSRSLVKSLAKTVRDGDQLGQRWFSFRLAVVWLHELSHAVMNAVLPCKGHDEILLGPMARTSELGFEVEARIFGGQFQLFPAGQSILGGEPTFKSWPDWETVSTYRQGGTNVETREPPVEMSRGLAVAWKIEWKYVESMFEESFWATGSTASRLAKLQPERRTGVMTKWGQGKVTPADWIEMRRVLKEEGFVLEDSGLVRYLSMDQISMVLANQFVGLASVTMIQCVSRTFVDRRWEDLEYLSSKSRHCHHNMPRRATDIADSDAHDANELYAQIRANHAAMERQDRLAVTRTPSRSRRKDLRGGSTSNPQQDIEPRFPGGNIPSIEPAVLLYKRLVGHALPIFHTLLLRKPVVLPRTDSSQTRIWEFPAPLRQLTQEQKGHTWTFLARIGRHLTWAYGQRGKDGFSHAVEGSTRIQDHLPLVHDGLGLLGCASKIKTDSGMILDIEDSKEDGDSAAQKWHSFRLAIVWLHELSHAVINAVLPGMNWQEAFLDPGSSTTEIGMELEARIFGGSFVRLKDPTLSGVWLREWPDCQAVKEYQRVGWGCETRGSADGLTSEWSILWAVSPSFWEVMFDDVFWEQSKAGELAAFQLWPDRSFGVLSVIGDRELSVQERIDVGIEMRIRKCTLREHNLVLTDSLAAEMEDFDQTDSDGTYESDREEVMGGDGDVGVRGDEVIGMGDMVEKMEEIEISRR</sequence>
<dbReference type="OrthoDB" id="3648637at2759"/>
<proteinExistence type="predicted"/>
<dbReference type="AlphaFoldDB" id="F9WX26"/>
<dbReference type="RefSeq" id="XP_003856993.1">
    <property type="nucleotide sequence ID" value="XM_003856945.1"/>
</dbReference>
<evidence type="ECO:0000256" key="1">
    <source>
        <dbReference type="SAM" id="MobiDB-lite"/>
    </source>
</evidence>
<feature type="compositionally biased region" description="Basic and acidic residues" evidence="1">
    <location>
        <begin position="34"/>
        <end position="52"/>
    </location>
</feature>
<feature type="compositionally biased region" description="Acidic residues" evidence="1">
    <location>
        <begin position="827"/>
        <end position="837"/>
    </location>
</feature>
<dbReference type="EMBL" id="CM001196">
    <property type="protein sequence ID" value="EGP91969.1"/>
    <property type="molecule type" value="Genomic_DNA"/>
</dbReference>
<feature type="region of interest" description="Disordered" evidence="1">
    <location>
        <begin position="30"/>
        <end position="52"/>
    </location>
</feature>
<evidence type="ECO:0000313" key="3">
    <source>
        <dbReference type="Proteomes" id="UP000008062"/>
    </source>
</evidence>
<keyword evidence="3" id="KW-1185">Reference proteome</keyword>
<dbReference type="Proteomes" id="UP000008062">
    <property type="component" value="Chromosome 1"/>
</dbReference>
<feature type="region of interest" description="Disordered" evidence="1">
    <location>
        <begin position="465"/>
        <end position="502"/>
    </location>
</feature>